<name>A0A919V6T7_9ACTN</name>
<dbReference type="AlphaFoldDB" id="A0A919V6T7"/>
<dbReference type="Proteomes" id="UP000655287">
    <property type="component" value="Unassembled WGS sequence"/>
</dbReference>
<keyword evidence="2" id="KW-1185">Reference proteome</keyword>
<proteinExistence type="predicted"/>
<organism evidence="1 2">
    <name type="scientific">Sphaerisporangium rufum</name>
    <dbReference type="NCBI Taxonomy" id="1381558"/>
    <lineage>
        <taxon>Bacteria</taxon>
        <taxon>Bacillati</taxon>
        <taxon>Actinomycetota</taxon>
        <taxon>Actinomycetes</taxon>
        <taxon>Streptosporangiales</taxon>
        <taxon>Streptosporangiaceae</taxon>
        <taxon>Sphaerisporangium</taxon>
    </lineage>
</organism>
<evidence type="ECO:0008006" key="3">
    <source>
        <dbReference type="Google" id="ProtNLM"/>
    </source>
</evidence>
<evidence type="ECO:0000313" key="2">
    <source>
        <dbReference type="Proteomes" id="UP000655287"/>
    </source>
</evidence>
<comment type="caution">
    <text evidence="1">The sequence shown here is derived from an EMBL/GenBank/DDBJ whole genome shotgun (WGS) entry which is preliminary data.</text>
</comment>
<gene>
    <name evidence="1" type="ORF">Sru01_46620</name>
</gene>
<dbReference type="RefSeq" id="WP_203989799.1">
    <property type="nucleotide sequence ID" value="NZ_BOOU01000061.1"/>
</dbReference>
<sequence>MIDPPSGRPAAPAPVSPRRAPAWRRLLHVAVGLALIGGAGYAHEFVLPPDRLDDPLTATGGPREEIRMDTFSARLEEVRFARSVRVKKEFGTDEATTRQIFLVAKVGATSVRKPLKLSAFLLTADGLRFDPTDRVDAGATLAEKWVQPGWWRSGLYFFEVPPDKVAGARVVVTDPQVLFEDWVPEVAMDLGLDEAGARRMISEAEDGYEVTG</sequence>
<evidence type="ECO:0000313" key="1">
    <source>
        <dbReference type="EMBL" id="GII79680.1"/>
    </source>
</evidence>
<protein>
    <recommendedName>
        <fullName evidence="3">DUF4352 domain-containing protein</fullName>
    </recommendedName>
</protein>
<reference evidence="1" key="1">
    <citation type="submission" date="2021-01" db="EMBL/GenBank/DDBJ databases">
        <title>Whole genome shotgun sequence of Sphaerisporangium rufum NBRC 109079.</title>
        <authorList>
            <person name="Komaki H."/>
            <person name="Tamura T."/>
        </authorList>
    </citation>
    <scope>NUCLEOTIDE SEQUENCE</scope>
    <source>
        <strain evidence="1">NBRC 109079</strain>
    </source>
</reference>
<dbReference type="EMBL" id="BOOU01000061">
    <property type="protein sequence ID" value="GII79680.1"/>
    <property type="molecule type" value="Genomic_DNA"/>
</dbReference>
<accession>A0A919V6T7</accession>